<dbReference type="RefSeq" id="WP_137064789.1">
    <property type="nucleotide sequence ID" value="NZ_CP040748.1"/>
</dbReference>
<accession>A0A4U2YSB0</accession>
<evidence type="ECO:0000256" key="2">
    <source>
        <dbReference type="SAM" id="Phobius"/>
    </source>
</evidence>
<name>A0A4U2YSB0_9ACTN</name>
<dbReference type="Proteomes" id="UP000307808">
    <property type="component" value="Unassembled WGS sequence"/>
</dbReference>
<evidence type="ECO:0000313" key="3">
    <source>
        <dbReference type="EMBL" id="TKI64328.1"/>
    </source>
</evidence>
<evidence type="ECO:0000313" key="4">
    <source>
        <dbReference type="Proteomes" id="UP000307808"/>
    </source>
</evidence>
<keyword evidence="2" id="KW-1133">Transmembrane helix</keyword>
<dbReference type="AlphaFoldDB" id="A0A4U2YSB0"/>
<dbReference type="EMBL" id="SZPY01000001">
    <property type="protein sequence ID" value="TKI64328.1"/>
    <property type="molecule type" value="Genomic_DNA"/>
</dbReference>
<gene>
    <name evidence="3" type="ORF">FC770_04060</name>
</gene>
<reference evidence="3 4" key="1">
    <citation type="submission" date="2019-04" db="EMBL/GenBank/DDBJ databases">
        <authorList>
            <person name="Dong K."/>
        </authorList>
    </citation>
    <scope>NUCLEOTIDE SEQUENCE [LARGE SCALE GENOMIC DNA]</scope>
    <source>
        <strain evidence="4">dk3543</strain>
    </source>
</reference>
<proteinExistence type="predicted"/>
<protein>
    <submittedName>
        <fullName evidence="3">Uncharacterized protein</fullName>
    </submittedName>
</protein>
<keyword evidence="2" id="KW-0472">Membrane</keyword>
<sequence>MVALGLVLIVVGLIAVLAALFVSEGSAELLGMDLTALTIFLVGLGAGICLLWGFVILKWGTRRSIAARKERHELRRQGGQPATPPTSPDVGP</sequence>
<dbReference type="OrthoDB" id="3790712at2"/>
<keyword evidence="4" id="KW-1185">Reference proteome</keyword>
<feature type="compositionally biased region" description="Pro residues" evidence="1">
    <location>
        <begin position="82"/>
        <end position="92"/>
    </location>
</feature>
<comment type="caution">
    <text evidence="3">The sequence shown here is derived from an EMBL/GenBank/DDBJ whole genome shotgun (WGS) entry which is preliminary data.</text>
</comment>
<evidence type="ECO:0000256" key="1">
    <source>
        <dbReference type="SAM" id="MobiDB-lite"/>
    </source>
</evidence>
<organism evidence="3 4">
    <name type="scientific">Nocardioides jishulii</name>
    <dbReference type="NCBI Taxonomy" id="2575440"/>
    <lineage>
        <taxon>Bacteria</taxon>
        <taxon>Bacillati</taxon>
        <taxon>Actinomycetota</taxon>
        <taxon>Actinomycetes</taxon>
        <taxon>Propionibacteriales</taxon>
        <taxon>Nocardioidaceae</taxon>
        <taxon>Nocardioides</taxon>
    </lineage>
</organism>
<keyword evidence="2" id="KW-0812">Transmembrane</keyword>
<feature type="region of interest" description="Disordered" evidence="1">
    <location>
        <begin position="70"/>
        <end position="92"/>
    </location>
</feature>
<feature type="transmembrane region" description="Helical" evidence="2">
    <location>
        <begin position="37"/>
        <end position="59"/>
    </location>
</feature>